<sequence>MDGKNDIIALRAQAALTKLGLSARAASLAATGQPDTLRFVFSRGVVPSWQKITDLAAVLQLPPAYLAGNSDDPTLDARTRRFLNKIRLEKGLPQIDDSGALIEQRFASGDIAATRRSDVEALIEEAGGTESIPIFEDFGHLNDFVFVDEFGEVVSDQLHSIDLKEAAARARRPSGAEGYGILYGTVLSQAVTSHLTAKPELFIFSIDREPKPGDFALLHIRDAKLTKAMRFMFVRVIAYAIEHIEVERPRDRARLLVPRTIALGAHRMLSMSDLLGLN</sequence>
<reference evidence="1" key="1">
    <citation type="submission" date="2021-04" db="EMBL/GenBank/DDBJ databases">
        <title>Isolation of p-tert-butylphenol degrading bacteria Sphingobium phenoxybenzoativorans Tas13 from active sludge.</title>
        <authorList>
            <person name="Li Y."/>
        </authorList>
    </citation>
    <scope>NUCLEOTIDE SEQUENCE</scope>
    <source>
        <strain evidence="1">Tas13</strain>
    </source>
</reference>
<organism evidence="1 2">
    <name type="scientific">Sphingobium phenoxybenzoativorans</name>
    <dbReference type="NCBI Taxonomy" id="1592790"/>
    <lineage>
        <taxon>Bacteria</taxon>
        <taxon>Pseudomonadati</taxon>
        <taxon>Pseudomonadota</taxon>
        <taxon>Alphaproteobacteria</taxon>
        <taxon>Sphingomonadales</taxon>
        <taxon>Sphingomonadaceae</taxon>
        <taxon>Sphingobium</taxon>
    </lineage>
</organism>
<evidence type="ECO:0000313" key="2">
    <source>
        <dbReference type="Proteomes" id="UP000681425"/>
    </source>
</evidence>
<dbReference type="EMBL" id="CP073910">
    <property type="protein sequence ID" value="QUT04827.1"/>
    <property type="molecule type" value="Genomic_DNA"/>
</dbReference>
<protein>
    <submittedName>
        <fullName evidence="1">Uncharacterized protein</fullName>
    </submittedName>
</protein>
<dbReference type="AlphaFoldDB" id="A0A975Q0Z3"/>
<accession>A0A975Q0Z3</accession>
<dbReference type="KEGG" id="spph:KFK14_17575"/>
<gene>
    <name evidence="1" type="ORF">KFK14_17575</name>
</gene>
<dbReference type="Proteomes" id="UP000681425">
    <property type="component" value="Chromosome"/>
</dbReference>
<name>A0A975Q0Z3_9SPHN</name>
<keyword evidence="2" id="KW-1185">Reference proteome</keyword>
<evidence type="ECO:0000313" key="1">
    <source>
        <dbReference type="EMBL" id="QUT04827.1"/>
    </source>
</evidence>
<proteinExistence type="predicted"/>
<dbReference type="RefSeq" id="WP_212608567.1">
    <property type="nucleotide sequence ID" value="NZ_CP073910.1"/>
</dbReference>